<sequence>MGGGSVWLEILIFAMAAVFFIYRLRNVLGRKHGEERERPNPFTPRDNTGATGPTVDSDNVIPLPSRGPVADLPDLPDPSGPVSLEDGLRMIRAADPTFNERTFLLGAKAAFEMIVKAFADGDTPTLRPLLADEVYDRFAAAIRERQAAGETLESRIHSIESVDLTGARLDGRTAHCTVTFTTRQTHVTRDAQGVVIDGDEARPEEVVDIWTFSRNTRASDPNWHLSETRSGG</sequence>
<comment type="caution">
    <text evidence="8">The sequence shown here is derived from an EMBL/GenBank/DDBJ whole genome shotgun (WGS) entry which is preliminary data.</text>
</comment>
<evidence type="ECO:0000313" key="8">
    <source>
        <dbReference type="EMBL" id="OYQ35967.1"/>
    </source>
</evidence>
<evidence type="ECO:0000259" key="7">
    <source>
        <dbReference type="SMART" id="SM00978"/>
    </source>
</evidence>
<dbReference type="SMART" id="SM00978">
    <property type="entry name" value="Tim44"/>
    <property type="match status" value="1"/>
</dbReference>
<dbReference type="SUPFAM" id="SSF54427">
    <property type="entry name" value="NTF2-like"/>
    <property type="match status" value="1"/>
</dbReference>
<feature type="transmembrane region" description="Helical" evidence="6">
    <location>
        <begin position="6"/>
        <end position="24"/>
    </location>
</feature>
<name>A0A255Z3B0_9PROT</name>
<keyword evidence="3" id="KW-0809">Transit peptide</keyword>
<organism evidence="8 9">
    <name type="scientific">Niveispirillum lacus</name>
    <dbReference type="NCBI Taxonomy" id="1981099"/>
    <lineage>
        <taxon>Bacteria</taxon>
        <taxon>Pseudomonadati</taxon>
        <taxon>Pseudomonadota</taxon>
        <taxon>Alphaproteobacteria</taxon>
        <taxon>Rhodospirillales</taxon>
        <taxon>Azospirillaceae</taxon>
        <taxon>Niveispirillum</taxon>
    </lineage>
</organism>
<gene>
    <name evidence="8" type="ORF">CHU95_06855</name>
</gene>
<evidence type="ECO:0000256" key="4">
    <source>
        <dbReference type="ARBA" id="ARBA00023136"/>
    </source>
</evidence>
<feature type="compositionally biased region" description="Polar residues" evidence="5">
    <location>
        <begin position="45"/>
        <end position="57"/>
    </location>
</feature>
<feature type="region of interest" description="Disordered" evidence="5">
    <location>
        <begin position="32"/>
        <end position="78"/>
    </location>
</feature>
<dbReference type="GO" id="GO:0016020">
    <property type="term" value="C:membrane"/>
    <property type="evidence" value="ECO:0007669"/>
    <property type="project" value="UniProtKB-SubCell"/>
</dbReference>
<feature type="domain" description="Tim44-like" evidence="7">
    <location>
        <begin position="84"/>
        <end position="230"/>
    </location>
</feature>
<evidence type="ECO:0000313" key="9">
    <source>
        <dbReference type="Proteomes" id="UP000216998"/>
    </source>
</evidence>
<protein>
    <submittedName>
        <fullName evidence="8">Translocase</fullName>
    </submittedName>
</protein>
<evidence type="ECO:0000256" key="2">
    <source>
        <dbReference type="ARBA" id="ARBA00009597"/>
    </source>
</evidence>
<keyword evidence="9" id="KW-1185">Reference proteome</keyword>
<dbReference type="InterPro" id="IPR039544">
    <property type="entry name" value="Tim44-like"/>
</dbReference>
<dbReference type="InterPro" id="IPR007379">
    <property type="entry name" value="Tim44-like_dom"/>
</dbReference>
<evidence type="ECO:0000256" key="3">
    <source>
        <dbReference type="ARBA" id="ARBA00022946"/>
    </source>
</evidence>
<comment type="subcellular location">
    <subcellularLocation>
        <location evidence="1">Membrane</location>
    </subcellularLocation>
</comment>
<dbReference type="GO" id="GO:0030150">
    <property type="term" value="P:protein import into mitochondrial matrix"/>
    <property type="evidence" value="ECO:0007669"/>
    <property type="project" value="TreeGrafter"/>
</dbReference>
<dbReference type="Proteomes" id="UP000216998">
    <property type="component" value="Unassembled WGS sequence"/>
</dbReference>
<dbReference type="PIRSF" id="PIRSF031890">
    <property type="entry name" value="UCP031890_transporter_Tim44"/>
    <property type="match status" value="1"/>
</dbReference>
<dbReference type="GO" id="GO:0051087">
    <property type="term" value="F:protein-folding chaperone binding"/>
    <property type="evidence" value="ECO:0007669"/>
    <property type="project" value="TreeGrafter"/>
</dbReference>
<keyword evidence="6" id="KW-0812">Transmembrane</keyword>
<accession>A0A255Z3B0</accession>
<keyword evidence="4 6" id="KW-0472">Membrane</keyword>
<dbReference type="PANTHER" id="PTHR10721:SF1">
    <property type="entry name" value="MITOCHONDRIAL IMPORT INNER MEMBRANE TRANSLOCASE SUBUNIT TIM44"/>
    <property type="match status" value="1"/>
</dbReference>
<dbReference type="OrthoDB" id="9798618at2"/>
<evidence type="ECO:0000256" key="6">
    <source>
        <dbReference type="SAM" id="Phobius"/>
    </source>
</evidence>
<evidence type="ECO:0000256" key="1">
    <source>
        <dbReference type="ARBA" id="ARBA00004370"/>
    </source>
</evidence>
<comment type="similarity">
    <text evidence="2">Belongs to the Tim44 family.</text>
</comment>
<dbReference type="PANTHER" id="PTHR10721">
    <property type="entry name" value="MITOCHONDRIAL IMPORT INNER MEMBRANE TRANSLOCASE SUBUNIT TIM44"/>
    <property type="match status" value="1"/>
</dbReference>
<dbReference type="Pfam" id="PF04280">
    <property type="entry name" value="Tim44"/>
    <property type="match status" value="1"/>
</dbReference>
<reference evidence="8 9" key="1">
    <citation type="submission" date="2017-07" db="EMBL/GenBank/DDBJ databases">
        <title>Niveispirillum cyanobacteriorum sp. nov., isolated from cyanobacterial aggregates in a eutrophic lake.</title>
        <authorList>
            <person name="Cai H."/>
        </authorList>
    </citation>
    <scope>NUCLEOTIDE SEQUENCE [LARGE SCALE GENOMIC DNA]</scope>
    <source>
        <strain evidence="9">TH1-14</strain>
    </source>
</reference>
<dbReference type="RefSeq" id="WP_094455034.1">
    <property type="nucleotide sequence ID" value="NZ_NOXU01000024.1"/>
</dbReference>
<dbReference type="AlphaFoldDB" id="A0A255Z3B0"/>
<dbReference type="EMBL" id="NOXU01000024">
    <property type="protein sequence ID" value="OYQ35967.1"/>
    <property type="molecule type" value="Genomic_DNA"/>
</dbReference>
<dbReference type="InterPro" id="IPR032710">
    <property type="entry name" value="NTF2-like_dom_sf"/>
</dbReference>
<dbReference type="InterPro" id="IPR016985">
    <property type="entry name" value="UCP031890_Tim44-rel"/>
</dbReference>
<proteinExistence type="inferred from homology"/>
<keyword evidence="6" id="KW-1133">Transmembrane helix</keyword>
<dbReference type="NCBIfam" id="NF033779">
    <property type="entry name" value="Tim44_TimA_adap"/>
    <property type="match status" value="1"/>
</dbReference>
<dbReference type="Gene3D" id="3.10.450.240">
    <property type="match status" value="1"/>
</dbReference>
<evidence type="ECO:0000256" key="5">
    <source>
        <dbReference type="SAM" id="MobiDB-lite"/>
    </source>
</evidence>